<feature type="domain" description="Peptidase S8/S53" evidence="6">
    <location>
        <begin position="15"/>
        <end position="123"/>
    </location>
</feature>
<evidence type="ECO:0000256" key="4">
    <source>
        <dbReference type="PROSITE-ProRule" id="PRU01240"/>
    </source>
</evidence>
<dbReference type="PROSITE" id="PS51892">
    <property type="entry name" value="SUBTILASE"/>
    <property type="match status" value="1"/>
</dbReference>
<evidence type="ECO:0000256" key="1">
    <source>
        <dbReference type="ARBA" id="ARBA00022670"/>
    </source>
</evidence>
<dbReference type="InterPro" id="IPR000209">
    <property type="entry name" value="Peptidase_S8/S53_dom"/>
</dbReference>
<evidence type="ECO:0000313" key="9">
    <source>
        <dbReference type="Proteomes" id="UP001302316"/>
    </source>
</evidence>
<dbReference type="GO" id="GO:0006508">
    <property type="term" value="P:proteolysis"/>
    <property type="evidence" value="ECO:0007669"/>
    <property type="project" value="UniProtKB-KW"/>
</dbReference>
<comment type="caution">
    <text evidence="4">Lacks conserved residue(s) required for the propagation of feature annotation.</text>
</comment>
<reference evidence="8 9" key="1">
    <citation type="submission" date="2023-12" db="EMBL/GenBank/DDBJ databases">
        <title>Whole-genome sequencing of halo(alkali)philic microorganisms from hypersaline lakes.</title>
        <authorList>
            <person name="Sorokin D.Y."/>
            <person name="Merkel A.Y."/>
            <person name="Messina E."/>
            <person name="Yakimov M."/>
        </authorList>
    </citation>
    <scope>NUCLEOTIDE SEQUENCE [LARGE SCALE GENOMIC DNA]</scope>
    <source>
        <strain evidence="8 9">AB-CW1</strain>
    </source>
</reference>
<dbReference type="InterPro" id="IPR036852">
    <property type="entry name" value="Peptidase_S8/S53_dom_sf"/>
</dbReference>
<dbReference type="EMBL" id="JAYGII010000021">
    <property type="protein sequence ID" value="MEA5446134.1"/>
    <property type="molecule type" value="Genomic_DNA"/>
</dbReference>
<dbReference type="SUPFAM" id="SSF52743">
    <property type="entry name" value="Subtilisin-like"/>
    <property type="match status" value="1"/>
</dbReference>
<sequence length="1234" mass="128126">ETDPTAVIGADTIVASFDGDVLANSSSRGPGEGAYSTFHGPDVSAPGDGVLAAWIGGESEYNTIGGTSMASPHAAGAILLMRDLYPDWTPQEILSALMISADFHTVSDTGGQDPATPHGTGNGRVDLDAAARAGLVLDETRQNFEDADPNGGSLELHELNIAFLSQADCSEQCTWTRTFTAVRDGSWDAALSGDIDGSVSPSSFSLSSGEEIELEITVTGPRQQSDWAFGALKLTTTSGDSSDARLPISVRDIQGPVELDAVLSSDTGLTEPVGIAQAREAGEGIWIAAGSSLHEFDDSLTATGETIAADWLGGDDPGGLVFTHAFDSYWQLDLGGDNCLHEWRPGVGDLSNSLCPDWDAAVQTVAYNRADSTLWAAGADGILHQVDAAGDVIDTHDLEVAVTGLAVAEGSGLLYVLRDTADATQLQALDLETLEAAVAYSLSDADGNPALGQGDRGDLSLDCDGRLWATEPGTGYVHAFEVPAAGVCPSRELPLEGLNVPGGVELLAEYEFQVPAGQVEDLSWDLTYQTDGGAWTDEFRMEIESPDGSTVLVGGDEDAFGAPDDESLDYALGWPSDPGIQSDSRSIDDFAGLEGGGTWVVRLWGTWDGQDPAGSLQSGSLIEIESSAMELAFTPDGGSFIAGEPVDVTISSDDSDATIYYTLDGSDPDSGSDSIDSGETVTVSGGVDDVVLLQAFAETNEGDTPVQGREYAFFSEVGIVDGDGQAITDQRVDAGQGVAFSPDGGSGDYAVSAAANSFPDSDVEGELSEENGEWTFTVTPEGAFAGSYEVTVTDAETGSSSSFLVNVDLLVEADFDLLLEADEPRELRVLGAVPDYALSLSVQDTDGNDSTVAELDPADVTSVDDAEAGNPATTLASSTVSSSEDFQVEVHDSGGSYETVTADGFSTAPSRHYAGWVSSEFGDDLVGARVKTADEVGPEGQERRYRTETDDDGVFHLITPVPDDGEHDLAVVTDGFAMANVAGADCVGSEPQCDVVLSAAGEIRGEISGLLEDETVALYLEDSASGDQFGPMEVTADGSGSDAFALPADTTRAYTILLSGTGYEPLEVDDGGSDFVFSGDQEVIEGVTLEPQPTTPEVLSVSVVDSEREVLVVAVELSPADRAGSVSLDWGEEDEALEETTDAVSYDAGAEPVTVEVEISGLDCNSSYDFRATAVNDQGMSHAGELGQGETAGCPSSGSSGCSLASSDDGKPDPLLPLIGLLALLGMVVVRRRV</sequence>
<feature type="non-terminal residue" evidence="8">
    <location>
        <position position="1"/>
    </location>
</feature>
<dbReference type="GO" id="GO:0004252">
    <property type="term" value="F:serine-type endopeptidase activity"/>
    <property type="evidence" value="ECO:0007669"/>
    <property type="project" value="InterPro"/>
</dbReference>
<dbReference type="PANTHER" id="PTHR10795">
    <property type="entry name" value="PROPROTEIN CONVERTASE SUBTILISIN/KEXIN"/>
    <property type="match status" value="1"/>
</dbReference>
<dbReference type="RefSeq" id="WP_346052168.1">
    <property type="nucleotide sequence ID" value="NZ_JAYGII010000021.1"/>
</dbReference>
<evidence type="ECO:0000256" key="5">
    <source>
        <dbReference type="SAM" id="MobiDB-lite"/>
    </source>
</evidence>
<evidence type="ECO:0000256" key="2">
    <source>
        <dbReference type="ARBA" id="ARBA00022801"/>
    </source>
</evidence>
<dbReference type="PROSITE" id="PS00138">
    <property type="entry name" value="SUBTILASE_SER"/>
    <property type="match status" value="1"/>
</dbReference>
<dbReference type="Gene3D" id="3.50.30.30">
    <property type="match status" value="1"/>
</dbReference>
<dbReference type="Pfam" id="PF13290">
    <property type="entry name" value="CHB_HEX_C_1"/>
    <property type="match status" value="1"/>
</dbReference>
<dbReference type="InterPro" id="IPR045051">
    <property type="entry name" value="SBT"/>
</dbReference>
<dbReference type="Proteomes" id="UP001302316">
    <property type="component" value="Unassembled WGS sequence"/>
</dbReference>
<gene>
    <name evidence="8" type="ORF">VCB98_09915</name>
</gene>
<keyword evidence="9" id="KW-1185">Reference proteome</keyword>
<evidence type="ECO:0000313" key="8">
    <source>
        <dbReference type="EMBL" id="MEA5446134.1"/>
    </source>
</evidence>
<protein>
    <submittedName>
        <fullName evidence="8">S8 family serine peptidase</fullName>
    </submittedName>
</protein>
<keyword evidence="3" id="KW-0720">Serine protease</keyword>
<feature type="region of interest" description="Disordered" evidence="5">
    <location>
        <begin position="1181"/>
        <end position="1209"/>
    </location>
</feature>
<name>A0AAP6JH84_9GAMM</name>
<dbReference type="SUPFAM" id="SSF63829">
    <property type="entry name" value="Calcium-dependent phosphotriesterase"/>
    <property type="match status" value="1"/>
</dbReference>
<feature type="compositionally biased region" description="Low complexity" evidence="5">
    <location>
        <begin position="1192"/>
        <end position="1207"/>
    </location>
</feature>
<feature type="domain" description="GH29D-like beta-sandwich" evidence="7">
    <location>
        <begin position="637"/>
        <end position="673"/>
    </location>
</feature>
<evidence type="ECO:0000259" key="6">
    <source>
        <dbReference type="Pfam" id="PF00082"/>
    </source>
</evidence>
<dbReference type="Pfam" id="PF00082">
    <property type="entry name" value="Peptidase_S8"/>
    <property type="match status" value="1"/>
</dbReference>
<dbReference type="AlphaFoldDB" id="A0AAP6JH84"/>
<evidence type="ECO:0000259" key="7">
    <source>
        <dbReference type="Pfam" id="PF13290"/>
    </source>
</evidence>
<dbReference type="Gene3D" id="3.40.50.200">
    <property type="entry name" value="Peptidase S8/S53 domain"/>
    <property type="match status" value="1"/>
</dbReference>
<accession>A0AAP6JH84</accession>
<organism evidence="8 9">
    <name type="scientific">Natronospira elongata</name>
    <dbReference type="NCBI Taxonomy" id="3110268"/>
    <lineage>
        <taxon>Bacteria</taxon>
        <taxon>Pseudomonadati</taxon>
        <taxon>Pseudomonadota</taxon>
        <taxon>Gammaproteobacteria</taxon>
        <taxon>Natronospirales</taxon>
        <taxon>Natronospiraceae</taxon>
        <taxon>Natronospira</taxon>
    </lineage>
</organism>
<dbReference type="InterPro" id="IPR059177">
    <property type="entry name" value="GH29D-like_dom"/>
</dbReference>
<dbReference type="InterPro" id="IPR023828">
    <property type="entry name" value="Peptidase_S8_Ser-AS"/>
</dbReference>
<comment type="caution">
    <text evidence="8">The sequence shown here is derived from an EMBL/GenBank/DDBJ whole genome shotgun (WGS) entry which is preliminary data.</text>
</comment>
<proteinExistence type="inferred from homology"/>
<keyword evidence="1" id="KW-0645">Protease</keyword>
<keyword evidence="2" id="KW-0378">Hydrolase</keyword>
<evidence type="ECO:0000256" key="3">
    <source>
        <dbReference type="ARBA" id="ARBA00022825"/>
    </source>
</evidence>
<comment type="similarity">
    <text evidence="4">Belongs to the peptidase S8 family.</text>
</comment>